<proteinExistence type="predicted"/>
<name>A0A2A3UKK5_ECOLX</name>
<gene>
    <name evidence="1" type="ORF">DIV22_01105</name>
</gene>
<sequence>MGRYWGKVWLFGAYLGQKRTYKERCKIDFFMVKMRSNILKSICSWTIFGNSVFLMLHGFNMSVHGIIKHQNFSHF</sequence>
<evidence type="ECO:0000313" key="1">
    <source>
        <dbReference type="EMBL" id="PZZ74901.1"/>
    </source>
</evidence>
<protein>
    <submittedName>
        <fullName evidence="1">Uncharacterized protein</fullName>
    </submittedName>
</protein>
<dbReference type="Proteomes" id="UP000248865">
    <property type="component" value="Unassembled WGS sequence"/>
</dbReference>
<dbReference type="EMBL" id="QFSS01000007">
    <property type="protein sequence ID" value="PZZ74901.1"/>
    <property type="molecule type" value="Genomic_DNA"/>
</dbReference>
<accession>A0A2A3UKK5</accession>
<dbReference type="AlphaFoldDB" id="A0A2A3UKK5"/>
<reference evidence="1 2" key="1">
    <citation type="submission" date="2018-05" db="EMBL/GenBank/DDBJ databases">
        <title>Genomic sequencing of EHEC O26 New European Clone.</title>
        <authorList>
            <person name="Karnisova L."/>
            <person name="Nunvar J."/>
            <person name="Marejkova M."/>
            <person name="Mellmann A."/>
            <person name="Drevinek P."/>
            <person name="Blahova K."/>
            <person name="Bielaszewska M."/>
        </authorList>
    </citation>
    <scope>NUCLEOTIDE SEQUENCE [LARGE SCALE GENOMIC DNA]</scope>
    <source>
        <strain evidence="1 2">14-391</strain>
    </source>
</reference>
<organism evidence="1 2">
    <name type="scientific">Escherichia coli</name>
    <dbReference type="NCBI Taxonomy" id="562"/>
    <lineage>
        <taxon>Bacteria</taxon>
        <taxon>Pseudomonadati</taxon>
        <taxon>Pseudomonadota</taxon>
        <taxon>Gammaproteobacteria</taxon>
        <taxon>Enterobacterales</taxon>
        <taxon>Enterobacteriaceae</taxon>
        <taxon>Escherichia</taxon>
    </lineage>
</organism>
<evidence type="ECO:0000313" key="2">
    <source>
        <dbReference type="Proteomes" id="UP000248865"/>
    </source>
</evidence>
<comment type="caution">
    <text evidence="1">The sequence shown here is derived from an EMBL/GenBank/DDBJ whole genome shotgun (WGS) entry which is preliminary data.</text>
</comment>